<dbReference type="InterPro" id="IPR029062">
    <property type="entry name" value="Class_I_gatase-like"/>
</dbReference>
<organism evidence="2 3">
    <name type="scientific">Mycoplasma iguanae</name>
    <dbReference type="NCBI Taxonomy" id="292461"/>
    <lineage>
        <taxon>Bacteria</taxon>
        <taxon>Bacillati</taxon>
        <taxon>Mycoplasmatota</taxon>
        <taxon>Mollicutes</taxon>
        <taxon>Mycoplasmataceae</taxon>
        <taxon>Mycoplasma</taxon>
    </lineage>
</organism>
<dbReference type="Proteomes" id="UP001059252">
    <property type="component" value="Chromosome"/>
</dbReference>
<dbReference type="Pfam" id="PF01965">
    <property type="entry name" value="DJ-1_PfpI"/>
    <property type="match status" value="1"/>
</dbReference>
<evidence type="ECO:0000313" key="2">
    <source>
        <dbReference type="EMBL" id="UVD81465.1"/>
    </source>
</evidence>
<gene>
    <name evidence="2" type="ORF">NV226_01885</name>
</gene>
<dbReference type="PANTHER" id="PTHR48094:SF12">
    <property type="entry name" value="PARKINSON DISEASE PROTEIN 7 HOMOLOG"/>
    <property type="match status" value="1"/>
</dbReference>
<dbReference type="RefSeq" id="WP_258210639.1">
    <property type="nucleotide sequence ID" value="NZ_CP102734.1"/>
</dbReference>
<reference evidence="2" key="1">
    <citation type="submission" date="2022-08" db="EMBL/GenBank/DDBJ databases">
        <title>Complete genome of Mycoplasma iguanae type strain 2327.</title>
        <authorList>
            <person name="Spergser J."/>
        </authorList>
    </citation>
    <scope>NUCLEOTIDE SEQUENCE</scope>
    <source>
        <strain evidence="2">2327</strain>
    </source>
</reference>
<protein>
    <submittedName>
        <fullName evidence="2">DJ-1/PfpI family protein</fullName>
    </submittedName>
</protein>
<keyword evidence="3" id="KW-1185">Reference proteome</keyword>
<name>A0ABY5RA22_9MOLU</name>
<dbReference type="InterPro" id="IPR002818">
    <property type="entry name" value="DJ-1/PfpI"/>
</dbReference>
<dbReference type="SUPFAM" id="SSF52317">
    <property type="entry name" value="Class I glutamine amidotransferase-like"/>
    <property type="match status" value="1"/>
</dbReference>
<evidence type="ECO:0000259" key="1">
    <source>
        <dbReference type="Pfam" id="PF01965"/>
    </source>
</evidence>
<dbReference type="Gene3D" id="3.40.50.880">
    <property type="match status" value="1"/>
</dbReference>
<dbReference type="InterPro" id="IPR050325">
    <property type="entry name" value="Prot/Nucl_acid_deglycase"/>
</dbReference>
<sequence length="183" mass="20818">MKKLLVLVLEDFQDIELTTVLSTLDMSKTFSAIDFYNPNGLKEVSGQHKVTWVKINVEEPNLDEYEGIFIPGGKAAIHLRDDKKALELVKKFQDRNQKIYSICDAPNALHEKGIITDEAYVGYPISNHIKGENFKDTNSVKHENLFTSRCPFTSFDLAFDIIEHYQGKAQKELIEKIVKGIAN</sequence>
<accession>A0ABY5RA22</accession>
<dbReference type="PANTHER" id="PTHR48094">
    <property type="entry name" value="PROTEIN/NUCLEIC ACID DEGLYCASE DJ-1-RELATED"/>
    <property type="match status" value="1"/>
</dbReference>
<dbReference type="EMBL" id="CP102734">
    <property type="protein sequence ID" value="UVD81465.1"/>
    <property type="molecule type" value="Genomic_DNA"/>
</dbReference>
<proteinExistence type="predicted"/>
<evidence type="ECO:0000313" key="3">
    <source>
        <dbReference type="Proteomes" id="UP001059252"/>
    </source>
</evidence>
<feature type="domain" description="DJ-1/PfpI" evidence="1">
    <location>
        <begin position="2"/>
        <end position="163"/>
    </location>
</feature>